<organism evidence="1 2">
    <name type="scientific">Cyprinus carpio</name>
    <name type="common">Common carp</name>
    <dbReference type="NCBI Taxonomy" id="7962"/>
    <lineage>
        <taxon>Eukaryota</taxon>
        <taxon>Metazoa</taxon>
        <taxon>Chordata</taxon>
        <taxon>Craniata</taxon>
        <taxon>Vertebrata</taxon>
        <taxon>Euteleostomi</taxon>
        <taxon>Actinopterygii</taxon>
        <taxon>Neopterygii</taxon>
        <taxon>Teleostei</taxon>
        <taxon>Ostariophysi</taxon>
        <taxon>Cypriniformes</taxon>
        <taxon>Cyprinidae</taxon>
        <taxon>Cyprininae</taxon>
        <taxon>Cyprinus</taxon>
    </lineage>
</organism>
<accession>A0A8C1P1D8</accession>
<proteinExistence type="predicted"/>
<evidence type="ECO:0000313" key="2">
    <source>
        <dbReference type="Proteomes" id="UP000694427"/>
    </source>
</evidence>
<name>A0A8C1P1D8_CYPCA</name>
<reference evidence="1" key="2">
    <citation type="submission" date="2025-09" db="UniProtKB">
        <authorList>
            <consortium name="Ensembl"/>
        </authorList>
    </citation>
    <scope>IDENTIFICATION</scope>
</reference>
<dbReference type="Proteomes" id="UP000694427">
    <property type="component" value="Unplaced"/>
</dbReference>
<reference evidence="1" key="1">
    <citation type="submission" date="2025-08" db="UniProtKB">
        <authorList>
            <consortium name="Ensembl"/>
        </authorList>
    </citation>
    <scope>IDENTIFICATION</scope>
</reference>
<protein>
    <submittedName>
        <fullName evidence="1">Uncharacterized protein</fullName>
    </submittedName>
</protein>
<keyword evidence="2" id="KW-1185">Reference proteome</keyword>
<sequence>ILLERPGIATFEYNKAIQKKYIKLKVLHRLKCKRTIKTHMYHFTIRPH</sequence>
<evidence type="ECO:0000313" key="1">
    <source>
        <dbReference type="Ensembl" id="ENSCCRP00010099438.1"/>
    </source>
</evidence>
<dbReference type="Ensembl" id="ENSCCRT00010110301.1">
    <property type="protein sequence ID" value="ENSCCRP00010099438.1"/>
    <property type="gene ID" value="ENSCCRG00010043597.1"/>
</dbReference>
<dbReference type="AlphaFoldDB" id="A0A8C1P1D8"/>